<reference evidence="2" key="1">
    <citation type="journal article" date="2020" name="Stud. Mycol.">
        <title>101 Dothideomycetes genomes: a test case for predicting lifestyles and emergence of pathogens.</title>
        <authorList>
            <person name="Haridas S."/>
            <person name="Albert R."/>
            <person name="Binder M."/>
            <person name="Bloem J."/>
            <person name="Labutti K."/>
            <person name="Salamov A."/>
            <person name="Andreopoulos B."/>
            <person name="Baker S."/>
            <person name="Barry K."/>
            <person name="Bills G."/>
            <person name="Bluhm B."/>
            <person name="Cannon C."/>
            <person name="Castanera R."/>
            <person name="Culley D."/>
            <person name="Daum C."/>
            <person name="Ezra D."/>
            <person name="Gonzalez J."/>
            <person name="Henrissat B."/>
            <person name="Kuo A."/>
            <person name="Liang C."/>
            <person name="Lipzen A."/>
            <person name="Lutzoni F."/>
            <person name="Magnuson J."/>
            <person name="Mondo S."/>
            <person name="Nolan M."/>
            <person name="Ohm R."/>
            <person name="Pangilinan J."/>
            <person name="Park H.-J."/>
            <person name="Ramirez L."/>
            <person name="Alfaro M."/>
            <person name="Sun H."/>
            <person name="Tritt A."/>
            <person name="Yoshinaga Y."/>
            <person name="Zwiers L.-H."/>
            <person name="Turgeon B."/>
            <person name="Goodwin S."/>
            <person name="Spatafora J."/>
            <person name="Crous P."/>
            <person name="Grigoriev I."/>
        </authorList>
    </citation>
    <scope>NUCLEOTIDE SEQUENCE</scope>
    <source>
        <strain evidence="2">CBS 473.64</strain>
    </source>
</reference>
<dbReference type="AlphaFoldDB" id="A0A6A6SE09"/>
<evidence type="ECO:0000313" key="3">
    <source>
        <dbReference type="Proteomes" id="UP000799753"/>
    </source>
</evidence>
<dbReference type="Proteomes" id="UP000799753">
    <property type="component" value="Unassembled WGS sequence"/>
</dbReference>
<feature type="compositionally biased region" description="Pro residues" evidence="1">
    <location>
        <begin position="9"/>
        <end position="20"/>
    </location>
</feature>
<feature type="compositionally biased region" description="Polar residues" evidence="1">
    <location>
        <begin position="27"/>
        <end position="42"/>
    </location>
</feature>
<name>A0A6A6SE09_9PLEO</name>
<sequence length="128" mass="14318">MISSLQPQRPKPPQQRPQPTLPHQQTRATHNAPLTQPTSHSYPQPLGPQRPRSQLEAMPPFSATSTSPFSPPRAFYDSAVRHPVFFTEQLRKPPFPIPQMASQGWSPVASGYIQEQKRLGDTAGKMKL</sequence>
<dbReference type="EMBL" id="MU006777">
    <property type="protein sequence ID" value="KAF2645367.1"/>
    <property type="molecule type" value="Genomic_DNA"/>
</dbReference>
<evidence type="ECO:0000256" key="1">
    <source>
        <dbReference type="SAM" id="MobiDB-lite"/>
    </source>
</evidence>
<accession>A0A6A6SE09</accession>
<evidence type="ECO:0000313" key="2">
    <source>
        <dbReference type="EMBL" id="KAF2645367.1"/>
    </source>
</evidence>
<keyword evidence="3" id="KW-1185">Reference proteome</keyword>
<gene>
    <name evidence="2" type="ORF">P280DRAFT_545348</name>
</gene>
<dbReference type="OrthoDB" id="3535086at2759"/>
<feature type="compositionally biased region" description="Low complexity" evidence="1">
    <location>
        <begin position="59"/>
        <end position="68"/>
    </location>
</feature>
<protein>
    <submittedName>
        <fullName evidence="2">Uncharacterized protein</fullName>
    </submittedName>
</protein>
<proteinExistence type="predicted"/>
<feature type="region of interest" description="Disordered" evidence="1">
    <location>
        <begin position="1"/>
        <end position="74"/>
    </location>
</feature>
<organism evidence="2 3">
    <name type="scientific">Massarina eburnea CBS 473.64</name>
    <dbReference type="NCBI Taxonomy" id="1395130"/>
    <lineage>
        <taxon>Eukaryota</taxon>
        <taxon>Fungi</taxon>
        <taxon>Dikarya</taxon>
        <taxon>Ascomycota</taxon>
        <taxon>Pezizomycotina</taxon>
        <taxon>Dothideomycetes</taxon>
        <taxon>Pleosporomycetidae</taxon>
        <taxon>Pleosporales</taxon>
        <taxon>Massarineae</taxon>
        <taxon>Massarinaceae</taxon>
        <taxon>Massarina</taxon>
    </lineage>
</organism>